<dbReference type="HOGENOM" id="CLU_2288207_0_0_5"/>
<dbReference type="AlphaFoldDB" id="B1MA16"/>
<dbReference type="GeneID" id="25390594"/>
<name>B1MA16_METRJ</name>
<protein>
    <submittedName>
        <fullName evidence="1">Uncharacterized protein</fullName>
    </submittedName>
</protein>
<reference evidence="1 2" key="1">
    <citation type="submission" date="2008-03" db="EMBL/GenBank/DDBJ databases">
        <title>Complete sequence of plasmid4 of Methylobacterium radiotolerans JCM 2831.</title>
        <authorList>
            <consortium name="US DOE Joint Genome Institute"/>
            <person name="Copeland A."/>
            <person name="Lucas S."/>
            <person name="Lapidus A."/>
            <person name="Glavina del Rio T."/>
            <person name="Dalin E."/>
            <person name="Tice H."/>
            <person name="Bruce D."/>
            <person name="Goodwin L."/>
            <person name="Pitluck S."/>
            <person name="Kiss H."/>
            <person name="Brettin T."/>
            <person name="Detter J.C."/>
            <person name="Han C."/>
            <person name="Kuske C.R."/>
            <person name="Schmutz J."/>
            <person name="Larimer F."/>
            <person name="Land M."/>
            <person name="Hauser L."/>
            <person name="Kyrpides N."/>
            <person name="Mikhailova N."/>
            <person name="Marx C.J."/>
            <person name="Richardson P."/>
        </authorList>
    </citation>
    <scope>NUCLEOTIDE SEQUENCE [LARGE SCALE GENOMIC DNA]</scope>
    <source>
        <strain evidence="2">ATCC 27329 / DSM 1819 / JCM 2831 / NBRC 15690 / NCIMB 10815 / 0-1</strain>
        <plasmid evidence="2">Plasmid pMRAD04</plasmid>
    </source>
</reference>
<dbReference type="RefSeq" id="WP_012340165.1">
    <property type="nucleotide sequence ID" value="NC_010517.1"/>
</dbReference>
<dbReference type="Proteomes" id="UP000006589">
    <property type="component" value="Plasmid pMRAD04"/>
</dbReference>
<proteinExistence type="predicted"/>
<sequence>MAKIHILPAQPHGVDQFERLRADLAAAHARGADLGSSAPHIQAGGERLLQLCSELEEAIDDLDWWLTEHGLQDQASDKALRQLLSTVQGLVRTTRRFPSGP</sequence>
<organism evidence="1 2">
    <name type="scientific">Methylobacterium radiotolerans (strain ATCC 27329 / DSM 1819 / JCM 2831 / NBRC 15690 / NCIMB 10815 / 0-1)</name>
    <dbReference type="NCBI Taxonomy" id="426355"/>
    <lineage>
        <taxon>Bacteria</taxon>
        <taxon>Pseudomonadati</taxon>
        <taxon>Pseudomonadota</taxon>
        <taxon>Alphaproteobacteria</taxon>
        <taxon>Hyphomicrobiales</taxon>
        <taxon>Methylobacteriaceae</taxon>
        <taxon>Methylobacterium</taxon>
    </lineage>
</organism>
<keyword evidence="1" id="KW-0614">Plasmid</keyword>
<dbReference type="OrthoDB" id="8008638at2"/>
<dbReference type="KEGG" id="mrd:Mrad2831_6433"/>
<dbReference type="EMBL" id="CP001005">
    <property type="protein sequence ID" value="ACB28353.1"/>
    <property type="molecule type" value="Genomic_DNA"/>
</dbReference>
<evidence type="ECO:0000313" key="1">
    <source>
        <dbReference type="EMBL" id="ACB28353.1"/>
    </source>
</evidence>
<evidence type="ECO:0000313" key="2">
    <source>
        <dbReference type="Proteomes" id="UP000006589"/>
    </source>
</evidence>
<geneLocation type="plasmid" evidence="1 2">
    <name>pMRAD04</name>
</geneLocation>
<accession>B1MA16</accession>
<gene>
    <name evidence="1" type="ordered locus">Mrad2831_6433</name>
</gene>